<comment type="similarity">
    <text evidence="1 4">Belongs to the DNA mismatch repair MutL/HexB family.</text>
</comment>
<dbReference type="InterPro" id="IPR014762">
    <property type="entry name" value="DNA_mismatch_repair_CS"/>
</dbReference>
<dbReference type="PANTHER" id="PTHR10073:SF12">
    <property type="entry name" value="DNA MISMATCH REPAIR PROTEIN MLH1"/>
    <property type="match status" value="1"/>
</dbReference>
<dbReference type="InterPro" id="IPR037198">
    <property type="entry name" value="MutL_C_sf"/>
</dbReference>
<feature type="domain" description="MutL C-terminal dimerisation" evidence="6">
    <location>
        <begin position="490"/>
        <end position="632"/>
    </location>
</feature>
<proteinExistence type="inferred from homology"/>
<dbReference type="OrthoDB" id="9763467at2"/>
<evidence type="ECO:0000256" key="4">
    <source>
        <dbReference type="HAMAP-Rule" id="MF_00149"/>
    </source>
</evidence>
<dbReference type="Pfam" id="PF01119">
    <property type="entry name" value="DNA_mis_repair"/>
    <property type="match status" value="1"/>
</dbReference>
<dbReference type="EMBL" id="CP011391">
    <property type="protein sequence ID" value="AMK53155.1"/>
    <property type="molecule type" value="Genomic_DNA"/>
</dbReference>
<dbReference type="Gene3D" id="3.30.230.10">
    <property type="match status" value="1"/>
</dbReference>
<dbReference type="InterPro" id="IPR014721">
    <property type="entry name" value="Ribsml_uS5_D2-typ_fold_subgr"/>
</dbReference>
<dbReference type="KEGG" id="fro:AALO17_00210"/>
<dbReference type="InterPro" id="IPR020568">
    <property type="entry name" value="Ribosomal_Su5_D2-typ_SF"/>
</dbReference>
<dbReference type="PANTHER" id="PTHR10073">
    <property type="entry name" value="DNA MISMATCH REPAIR PROTEIN MLH, PMS, MUTL"/>
    <property type="match status" value="1"/>
</dbReference>
<keyword evidence="3 4" id="KW-0234">DNA repair</keyword>
<dbReference type="SMART" id="SM01340">
    <property type="entry name" value="DNA_mis_repair"/>
    <property type="match status" value="1"/>
</dbReference>
<dbReference type="Pfam" id="PF08676">
    <property type="entry name" value="MutL_C"/>
    <property type="match status" value="1"/>
</dbReference>
<reference evidence="8 9" key="1">
    <citation type="journal article" date="2016" name="Gut Pathog.">
        <title>Whole genome sequencing of "Faecalibaculum rodentium" ALO17, isolated from C57BL/6J laboratory mouse feces.</title>
        <authorList>
            <person name="Lim S."/>
            <person name="Chang D.H."/>
            <person name="Ahn S."/>
            <person name="Kim B.C."/>
        </authorList>
    </citation>
    <scope>NUCLEOTIDE SEQUENCE [LARGE SCALE GENOMIC DNA]</scope>
    <source>
        <strain evidence="8 9">Alo17</strain>
    </source>
</reference>
<accession>A0A140DR78</accession>
<dbReference type="InterPro" id="IPR038973">
    <property type="entry name" value="MutL/Mlh/Pms-like"/>
</dbReference>
<dbReference type="CDD" id="cd16926">
    <property type="entry name" value="HATPase_MutL-MLH-PMS-like"/>
    <property type="match status" value="1"/>
</dbReference>
<dbReference type="InterPro" id="IPR013507">
    <property type="entry name" value="DNA_mismatch_S5_2-like"/>
</dbReference>
<dbReference type="GO" id="GO:0140664">
    <property type="term" value="F:ATP-dependent DNA damage sensor activity"/>
    <property type="evidence" value="ECO:0007669"/>
    <property type="project" value="InterPro"/>
</dbReference>
<evidence type="ECO:0000313" key="8">
    <source>
        <dbReference type="EMBL" id="AMK53155.1"/>
    </source>
</evidence>
<dbReference type="PROSITE" id="PS00058">
    <property type="entry name" value="DNA_MISMATCH_REPAIR_1"/>
    <property type="match status" value="1"/>
</dbReference>
<dbReference type="PATRIC" id="fig|1702221.3.peg.21"/>
<evidence type="ECO:0000256" key="1">
    <source>
        <dbReference type="ARBA" id="ARBA00006082"/>
    </source>
</evidence>
<dbReference type="SUPFAM" id="SSF55874">
    <property type="entry name" value="ATPase domain of HSP90 chaperone/DNA topoisomerase II/histidine kinase"/>
    <property type="match status" value="1"/>
</dbReference>
<dbReference type="GO" id="GO:0006298">
    <property type="term" value="P:mismatch repair"/>
    <property type="evidence" value="ECO:0007669"/>
    <property type="project" value="UniProtKB-UniRule"/>
</dbReference>
<comment type="function">
    <text evidence="4">This protein is involved in the repair of mismatches in DNA. It is required for dam-dependent methyl-directed DNA mismatch repair. May act as a 'molecular matchmaker', a protein that promotes the formation of a stable complex between two or more DNA-binding proteins in an ATP-dependent manner without itself being part of a final effector complex.</text>
</comment>
<dbReference type="Gene3D" id="3.30.1370.100">
    <property type="entry name" value="MutL, C-terminal domain, regulatory subdomain"/>
    <property type="match status" value="1"/>
</dbReference>
<dbReference type="SMART" id="SM00853">
    <property type="entry name" value="MutL_C"/>
    <property type="match status" value="1"/>
</dbReference>
<dbReference type="RefSeq" id="WP_067553913.1">
    <property type="nucleotide sequence ID" value="NZ_CAMTBT010000010.1"/>
</dbReference>
<organism evidence="8 9">
    <name type="scientific">Faecalibaculum rodentium</name>
    <dbReference type="NCBI Taxonomy" id="1702221"/>
    <lineage>
        <taxon>Bacteria</taxon>
        <taxon>Bacillati</taxon>
        <taxon>Bacillota</taxon>
        <taxon>Erysipelotrichia</taxon>
        <taxon>Erysipelotrichales</taxon>
        <taxon>Erysipelotrichaceae</taxon>
        <taxon>Faecalibaculum</taxon>
    </lineage>
</organism>
<gene>
    <name evidence="4" type="primary">mutL</name>
    <name evidence="8" type="ORF">AALO17_00210</name>
</gene>
<evidence type="ECO:0000256" key="5">
    <source>
        <dbReference type="SAM" id="MobiDB-lite"/>
    </source>
</evidence>
<dbReference type="InterPro" id="IPR020667">
    <property type="entry name" value="DNA_mismatch_repair_MutL"/>
</dbReference>
<dbReference type="InterPro" id="IPR014790">
    <property type="entry name" value="MutL_C"/>
</dbReference>
<keyword evidence="2 4" id="KW-0227">DNA damage</keyword>
<dbReference type="GO" id="GO:0032300">
    <property type="term" value="C:mismatch repair complex"/>
    <property type="evidence" value="ECO:0007669"/>
    <property type="project" value="InterPro"/>
</dbReference>
<evidence type="ECO:0000256" key="2">
    <source>
        <dbReference type="ARBA" id="ARBA00022763"/>
    </source>
</evidence>
<feature type="compositionally biased region" description="Polar residues" evidence="5">
    <location>
        <begin position="369"/>
        <end position="382"/>
    </location>
</feature>
<evidence type="ECO:0000313" key="9">
    <source>
        <dbReference type="Proteomes" id="UP000069771"/>
    </source>
</evidence>
<dbReference type="InterPro" id="IPR042121">
    <property type="entry name" value="MutL_C_regsub"/>
</dbReference>
<dbReference type="Gene3D" id="3.30.565.10">
    <property type="entry name" value="Histidine kinase-like ATPase, C-terminal domain"/>
    <property type="match status" value="1"/>
</dbReference>
<dbReference type="GO" id="GO:0016887">
    <property type="term" value="F:ATP hydrolysis activity"/>
    <property type="evidence" value="ECO:0007669"/>
    <property type="project" value="InterPro"/>
</dbReference>
<dbReference type="NCBIfam" id="TIGR00585">
    <property type="entry name" value="mutl"/>
    <property type="match status" value="1"/>
</dbReference>
<dbReference type="InterPro" id="IPR036890">
    <property type="entry name" value="HATPase_C_sf"/>
</dbReference>
<dbReference type="HAMAP" id="MF_00149">
    <property type="entry name" value="DNA_mis_repair"/>
    <property type="match status" value="1"/>
</dbReference>
<keyword evidence="9" id="KW-1185">Reference proteome</keyword>
<feature type="compositionally biased region" description="Basic and acidic residues" evidence="5">
    <location>
        <begin position="342"/>
        <end position="365"/>
    </location>
</feature>
<dbReference type="SUPFAM" id="SSF118116">
    <property type="entry name" value="DNA mismatch repair protein MutL"/>
    <property type="match status" value="1"/>
</dbReference>
<dbReference type="Proteomes" id="UP000069771">
    <property type="component" value="Chromosome"/>
</dbReference>
<dbReference type="FunFam" id="3.30.565.10:FF:000003">
    <property type="entry name" value="DNA mismatch repair endonuclease MutL"/>
    <property type="match status" value="1"/>
</dbReference>
<dbReference type="GO" id="GO:0030983">
    <property type="term" value="F:mismatched DNA binding"/>
    <property type="evidence" value="ECO:0007669"/>
    <property type="project" value="InterPro"/>
</dbReference>
<dbReference type="SUPFAM" id="SSF54211">
    <property type="entry name" value="Ribosomal protein S5 domain 2-like"/>
    <property type="match status" value="1"/>
</dbReference>
<evidence type="ECO:0000259" key="7">
    <source>
        <dbReference type="SMART" id="SM01340"/>
    </source>
</evidence>
<protein>
    <recommendedName>
        <fullName evidence="4">DNA mismatch repair protein MutL</fullName>
    </recommendedName>
</protein>
<dbReference type="STRING" id="1702221.AALO17_00210"/>
<feature type="region of interest" description="Disordered" evidence="5">
    <location>
        <begin position="342"/>
        <end position="382"/>
    </location>
</feature>
<name>A0A140DR78_9FIRM</name>
<dbReference type="GeneID" id="78476946"/>
<dbReference type="InterPro" id="IPR042120">
    <property type="entry name" value="MutL_C_dimsub"/>
</dbReference>
<sequence length="675" mass="76096">MAKIQVLDEHLANMIAAGEVVERPANIVKECMENSLDAGARTISVEVFEGGITRIVVEDDGEGMDPEDARLAFCRHATSKLRTEDDLFNIGTMGFRGEALASIASVAEVVLQTDDGTTGTRLRYSYGNLVDQEEGRFPKGTRIEISGLFVRTPARFKYLRRPAYEFSIISDIVNKIALSHPDVRIALSHDGRPVFNAAGSGSRQEILYQMYGRDVAASAVAVDEADEDFHITGYVVQPKISRASRHYMFMSVNGRIIRSRQMQDALIDAYADYMPPGRYPIAILDVEVDTQLVDVNVHPNKWEVRISKQPELMELIRETVRKAFDMQLRTVEISTNTIEIPEKKPNRFEEQTRRMAENGDFRSYEQSDESCSSDNRAASGQTVEIHRRGQSFPLHPDQEQIAQKPDMPQTNSPEPKPEAHRQPQLFDRNLHAPMAAASQDLPDTGDRTDLRVSESQTSVSIDYPVPVQPVSREEFHPQAQGKAFFEHLRVIGQLRDSYILCEGPEGLVVIDQHAAQERYHYEQLRERLRHPDGQTQPLMVPVLLKAGDRVLAGLEDINRQLASHGLCFEAFGQNQVIVRELPLWMNDVDAPGFLQDLLDQFAASEIADPAALRKHITATMACHSSIRFNRGLTMEEMNQVIRDLQACSQPYHCPHGRPTVITLSDTRLRREFERG</sequence>
<dbReference type="GO" id="GO:0005524">
    <property type="term" value="F:ATP binding"/>
    <property type="evidence" value="ECO:0007669"/>
    <property type="project" value="InterPro"/>
</dbReference>
<feature type="domain" description="DNA mismatch repair protein S5" evidence="7">
    <location>
        <begin position="207"/>
        <end position="325"/>
    </location>
</feature>
<evidence type="ECO:0000259" key="6">
    <source>
        <dbReference type="SMART" id="SM00853"/>
    </source>
</evidence>
<dbReference type="Gene3D" id="3.30.1540.20">
    <property type="entry name" value="MutL, C-terminal domain, dimerisation subdomain"/>
    <property type="match status" value="1"/>
</dbReference>
<dbReference type="AlphaFoldDB" id="A0A140DR78"/>
<dbReference type="CDD" id="cd00782">
    <property type="entry name" value="MutL_Trans"/>
    <property type="match status" value="1"/>
</dbReference>
<dbReference type="InterPro" id="IPR002099">
    <property type="entry name" value="MutL/Mlh/PMS"/>
</dbReference>
<evidence type="ECO:0000256" key="3">
    <source>
        <dbReference type="ARBA" id="ARBA00023204"/>
    </source>
</evidence>
<dbReference type="Pfam" id="PF13589">
    <property type="entry name" value="HATPase_c_3"/>
    <property type="match status" value="1"/>
</dbReference>